<gene>
    <name evidence="1" type="ORF">Satyrvirus8_27</name>
</gene>
<evidence type="ECO:0000313" key="1">
    <source>
        <dbReference type="EMBL" id="AYV85269.1"/>
    </source>
</evidence>
<name>A0A3G5AIM8_9VIRU</name>
<accession>A0A3G5AIM8</accession>
<reference evidence="1" key="1">
    <citation type="submission" date="2018-10" db="EMBL/GenBank/DDBJ databases">
        <title>Hidden diversity of soil giant viruses.</title>
        <authorList>
            <person name="Schulz F."/>
            <person name="Alteio L."/>
            <person name="Goudeau D."/>
            <person name="Ryan E.M."/>
            <person name="Malmstrom R.R."/>
            <person name="Blanchard J."/>
            <person name="Woyke T."/>
        </authorList>
    </citation>
    <scope>NUCLEOTIDE SEQUENCE</scope>
    <source>
        <strain evidence="1">SAV1</strain>
    </source>
</reference>
<dbReference type="EMBL" id="MK072444">
    <property type="protein sequence ID" value="AYV85269.1"/>
    <property type="molecule type" value="Genomic_DNA"/>
</dbReference>
<proteinExistence type="predicted"/>
<organism evidence="1">
    <name type="scientific">Satyrvirus sp</name>
    <dbReference type="NCBI Taxonomy" id="2487771"/>
    <lineage>
        <taxon>Viruses</taxon>
        <taxon>Varidnaviria</taxon>
        <taxon>Bamfordvirae</taxon>
        <taxon>Nucleocytoviricota</taxon>
        <taxon>Megaviricetes</taxon>
        <taxon>Imitervirales</taxon>
        <taxon>Mimiviridae</taxon>
        <taxon>Megamimivirinae</taxon>
    </lineage>
</organism>
<protein>
    <submittedName>
        <fullName evidence="1">Uncharacterized protein</fullName>
    </submittedName>
</protein>
<sequence>MEMHAHPHMRSTHEFIYKMQLLKGRYSYKRPALVEINIE</sequence>